<keyword evidence="3" id="KW-1185">Reference proteome</keyword>
<evidence type="ECO:0000256" key="1">
    <source>
        <dbReference type="SAM" id="MobiDB-lite"/>
    </source>
</evidence>
<evidence type="ECO:0000313" key="2">
    <source>
        <dbReference type="EMBL" id="RIQ13753.1"/>
    </source>
</evidence>
<dbReference type="RefSeq" id="WP_119662451.1">
    <property type="nucleotide sequence ID" value="NZ_QUAL01000362.1"/>
</dbReference>
<feature type="compositionally biased region" description="Basic and acidic residues" evidence="1">
    <location>
        <begin position="28"/>
        <end position="38"/>
    </location>
</feature>
<organism evidence="2 3">
    <name type="scientific">Jiangella rhizosphaerae</name>
    <dbReference type="NCBI Taxonomy" id="2293569"/>
    <lineage>
        <taxon>Bacteria</taxon>
        <taxon>Bacillati</taxon>
        <taxon>Actinomycetota</taxon>
        <taxon>Actinomycetes</taxon>
        <taxon>Jiangellales</taxon>
        <taxon>Jiangellaceae</taxon>
        <taxon>Jiangella</taxon>
    </lineage>
</organism>
<sequence length="38" mass="4302">MPQDKVLPAFEESGLKPEPVQSNLSTEQEEKLREAFAQ</sequence>
<name>A0A418KJ08_9ACTN</name>
<dbReference type="Proteomes" id="UP000284057">
    <property type="component" value="Unassembled WGS sequence"/>
</dbReference>
<dbReference type="AlphaFoldDB" id="A0A418KJ08"/>
<feature type="region of interest" description="Disordered" evidence="1">
    <location>
        <begin position="1"/>
        <end position="38"/>
    </location>
</feature>
<reference evidence="2 3" key="1">
    <citation type="submission" date="2018-09" db="EMBL/GenBank/DDBJ databases">
        <title>Isolation, diversity and antifungal activity of actinobacteria from wheat.</title>
        <authorList>
            <person name="Han C."/>
        </authorList>
    </citation>
    <scope>NUCLEOTIDE SEQUENCE [LARGE SCALE GENOMIC DNA]</scope>
    <source>
        <strain evidence="2 3">NEAU-YY265</strain>
    </source>
</reference>
<comment type="caution">
    <text evidence="2">The sequence shown here is derived from an EMBL/GenBank/DDBJ whole genome shotgun (WGS) entry which is preliminary data.</text>
</comment>
<accession>A0A418KJ08</accession>
<protein>
    <submittedName>
        <fullName evidence="2">DUF1269 domain-containing protein</fullName>
    </submittedName>
</protein>
<proteinExistence type="predicted"/>
<dbReference type="EMBL" id="QUAL01000362">
    <property type="protein sequence ID" value="RIQ13753.1"/>
    <property type="molecule type" value="Genomic_DNA"/>
</dbReference>
<evidence type="ECO:0000313" key="3">
    <source>
        <dbReference type="Proteomes" id="UP000284057"/>
    </source>
</evidence>
<gene>
    <name evidence="2" type="ORF">DY240_25210</name>
</gene>